<gene>
    <name evidence="2" type="ORF">WL29_22310</name>
</gene>
<accession>A0A106QCS8</accession>
<proteinExistence type="predicted"/>
<name>A0A106QCS8_9BURK</name>
<dbReference type="Gene3D" id="3.40.630.30">
    <property type="match status" value="1"/>
</dbReference>
<dbReference type="InterPro" id="IPR000182">
    <property type="entry name" value="GNAT_dom"/>
</dbReference>
<evidence type="ECO:0000313" key="2">
    <source>
        <dbReference type="EMBL" id="KWA84101.1"/>
    </source>
</evidence>
<dbReference type="Proteomes" id="UP000060630">
    <property type="component" value="Unassembled WGS sequence"/>
</dbReference>
<dbReference type="EMBL" id="LPHD01000049">
    <property type="protein sequence ID" value="KWA84101.1"/>
    <property type="molecule type" value="Genomic_DNA"/>
</dbReference>
<dbReference type="AlphaFoldDB" id="A0A106QCS8"/>
<feature type="domain" description="N-acetyltransferase" evidence="1">
    <location>
        <begin position="2"/>
        <end position="160"/>
    </location>
</feature>
<evidence type="ECO:0000313" key="3">
    <source>
        <dbReference type="Proteomes" id="UP000060630"/>
    </source>
</evidence>
<dbReference type="SUPFAM" id="SSF55729">
    <property type="entry name" value="Acyl-CoA N-acyltransferases (Nat)"/>
    <property type="match status" value="1"/>
</dbReference>
<organism evidence="2 3">
    <name type="scientific">Burkholderia ubonensis</name>
    <dbReference type="NCBI Taxonomy" id="101571"/>
    <lineage>
        <taxon>Bacteria</taxon>
        <taxon>Pseudomonadati</taxon>
        <taxon>Pseudomonadota</taxon>
        <taxon>Betaproteobacteria</taxon>
        <taxon>Burkholderiales</taxon>
        <taxon>Burkholderiaceae</taxon>
        <taxon>Burkholderia</taxon>
        <taxon>Burkholderia cepacia complex</taxon>
    </lineage>
</organism>
<dbReference type="PROSITE" id="PS51186">
    <property type="entry name" value="GNAT"/>
    <property type="match status" value="1"/>
</dbReference>
<dbReference type="GO" id="GO:0016747">
    <property type="term" value="F:acyltransferase activity, transferring groups other than amino-acyl groups"/>
    <property type="evidence" value="ECO:0007669"/>
    <property type="project" value="InterPro"/>
</dbReference>
<comment type="caution">
    <text evidence="2">The sequence shown here is derived from an EMBL/GenBank/DDBJ whole genome shotgun (WGS) entry which is preliminary data.</text>
</comment>
<reference evidence="2 3" key="1">
    <citation type="submission" date="2015-11" db="EMBL/GenBank/DDBJ databases">
        <title>Expanding the genomic diversity of Burkholderia species for the development of highly accurate diagnostics.</title>
        <authorList>
            <person name="Sahl J."/>
            <person name="Keim P."/>
            <person name="Wagner D."/>
        </authorList>
    </citation>
    <scope>NUCLEOTIDE SEQUENCE [LARGE SCALE GENOMIC DNA]</scope>
    <source>
        <strain evidence="2 3">MSMB2087WGS</strain>
    </source>
</reference>
<protein>
    <recommendedName>
        <fullName evidence="1">N-acetyltransferase domain-containing protein</fullName>
    </recommendedName>
</protein>
<dbReference type="RefSeq" id="WP_060192499.1">
    <property type="nucleotide sequence ID" value="NZ_LPHD01000049.1"/>
</dbReference>
<dbReference type="InterPro" id="IPR016181">
    <property type="entry name" value="Acyl_CoA_acyltransferase"/>
</dbReference>
<sequence length="164" mass="18181">MIALQPVTSGNPFEDYPVLRTIWPAEFGIIAEEAAQEAVEQIPLGDIGGLYLITKADQVIGITGFFYCESIDEPFLRWHGIAPAERGNGYSRRALQLVVECIKAKIPYAKGLTELVPQTQTAYGAGIDKHFAALGFVPHGALETYDWSPYPWQPVRLDIERFAV</sequence>
<evidence type="ECO:0000259" key="1">
    <source>
        <dbReference type="PROSITE" id="PS51186"/>
    </source>
</evidence>